<sequence>MDTCSFFPRTENPSPVTPVQSNRQYDEGSKRLADWTTLGVGGEAQSLIVARSEDEIVEAVRAADEAGKPVLMLGGGSNLLVADEPFAGVVVRDGRSGYTLVHDSGCGGAVVRVDAGMAWDEFVAAAVENDWSGLEALSGIPGTVGASPVQNVGAYGKEVADTIAAIRVYDRLEKRRKTLALADLEFGYRTSVLKRSTFDPSLSQGRLWGPTGRWIVLWVEFQFTHASLSLPIGYGQLAQSLGVQVGERADQRDVRAAVLELRRGKSMVLDDENRNTWSTGSFFTNPIISEDAAKQLPPDAPVFPVRKVAPAGTVPDGDSVEEGVVKVSAAWLINHSGFDRGFKLEADSEAALSSDHVLAISNTGSASLEDVARLAAAVRDGVWEKWQIELVPEPVRVGWDLPPLPATK</sequence>
<keyword evidence="15 17" id="KW-0961">Cell wall biogenesis/degradation</keyword>
<keyword evidence="14 17" id="KW-0131">Cell cycle</keyword>
<dbReference type="NCBIfam" id="NF010478">
    <property type="entry name" value="PRK13903.1"/>
    <property type="match status" value="1"/>
</dbReference>
<dbReference type="OrthoDB" id="9804753at2"/>
<feature type="active site" description="Proton donor" evidence="17">
    <location>
        <position position="281"/>
    </location>
</feature>
<dbReference type="AlphaFoldDB" id="A0A9W5REN9"/>
<dbReference type="InterPro" id="IPR006094">
    <property type="entry name" value="Oxid_FAD_bind_N"/>
</dbReference>
<dbReference type="InterPro" id="IPR003170">
    <property type="entry name" value="MurB"/>
</dbReference>
<dbReference type="EC" id="1.3.1.98" evidence="17"/>
<evidence type="ECO:0000256" key="17">
    <source>
        <dbReference type="HAMAP-Rule" id="MF_00037"/>
    </source>
</evidence>
<dbReference type="Proteomes" id="UP000014387">
    <property type="component" value="Unassembled WGS sequence"/>
</dbReference>
<comment type="cofactor">
    <cofactor evidence="1 17">
        <name>FAD</name>
        <dbReference type="ChEBI" id="CHEBI:57692"/>
    </cofactor>
</comment>
<evidence type="ECO:0000256" key="14">
    <source>
        <dbReference type="ARBA" id="ARBA00023306"/>
    </source>
</evidence>
<dbReference type="PANTHER" id="PTHR21071">
    <property type="entry name" value="UDP-N-ACETYLENOLPYRUVOYLGLUCOSAMINE REDUCTASE"/>
    <property type="match status" value="1"/>
</dbReference>
<evidence type="ECO:0000256" key="7">
    <source>
        <dbReference type="ARBA" id="ARBA00022618"/>
    </source>
</evidence>
<dbReference type="RefSeq" id="WP_016444171.1">
    <property type="nucleotide sequence ID" value="NZ_KE150266.1"/>
</dbReference>
<evidence type="ECO:0000256" key="5">
    <source>
        <dbReference type="ARBA" id="ARBA00010485"/>
    </source>
</evidence>
<comment type="catalytic activity">
    <reaction evidence="16 17">
        <text>UDP-N-acetyl-alpha-D-muramate + NADP(+) = UDP-N-acetyl-3-O-(1-carboxyvinyl)-alpha-D-glucosamine + NADPH + H(+)</text>
        <dbReference type="Rhea" id="RHEA:12248"/>
        <dbReference type="ChEBI" id="CHEBI:15378"/>
        <dbReference type="ChEBI" id="CHEBI:57783"/>
        <dbReference type="ChEBI" id="CHEBI:58349"/>
        <dbReference type="ChEBI" id="CHEBI:68483"/>
        <dbReference type="ChEBI" id="CHEBI:70757"/>
        <dbReference type="EC" id="1.3.1.98"/>
    </reaction>
</comment>
<evidence type="ECO:0000256" key="12">
    <source>
        <dbReference type="ARBA" id="ARBA00022984"/>
    </source>
</evidence>
<keyword evidence="13 17" id="KW-0560">Oxidoreductase</keyword>
<dbReference type="InterPro" id="IPR016166">
    <property type="entry name" value="FAD-bd_PCMH"/>
</dbReference>
<name>A0A9W5REN9_9ACTO</name>
<dbReference type="Gene3D" id="3.30.43.10">
    <property type="entry name" value="Uridine Diphospho-n-acetylenolpyruvylglucosamine Reductase, domain 2"/>
    <property type="match status" value="1"/>
</dbReference>
<evidence type="ECO:0000256" key="11">
    <source>
        <dbReference type="ARBA" id="ARBA00022960"/>
    </source>
</evidence>
<dbReference type="Pfam" id="PF02873">
    <property type="entry name" value="MurB_C"/>
    <property type="match status" value="1"/>
</dbReference>
<dbReference type="SUPFAM" id="SSF56176">
    <property type="entry name" value="FAD-binding/transporter-associated domain-like"/>
    <property type="match status" value="1"/>
</dbReference>
<dbReference type="PROSITE" id="PS51387">
    <property type="entry name" value="FAD_PCMH"/>
    <property type="match status" value="1"/>
</dbReference>
<gene>
    <name evidence="17" type="primary">murB</name>
    <name evidence="20" type="ORF">HMPREF9238_00816</name>
</gene>
<dbReference type="InterPro" id="IPR036635">
    <property type="entry name" value="MurB_C_sf"/>
</dbReference>
<evidence type="ECO:0000256" key="18">
    <source>
        <dbReference type="SAM" id="MobiDB-lite"/>
    </source>
</evidence>
<dbReference type="GO" id="GO:0009252">
    <property type="term" value="P:peptidoglycan biosynthetic process"/>
    <property type="evidence" value="ECO:0007669"/>
    <property type="project" value="UniProtKB-UniRule"/>
</dbReference>
<comment type="function">
    <text evidence="2 17">Cell wall formation.</text>
</comment>
<dbReference type="InterPro" id="IPR016167">
    <property type="entry name" value="FAD-bd_PCMH_sub1"/>
</dbReference>
<keyword evidence="12 17" id="KW-0573">Peptidoglycan synthesis</keyword>
<dbReference type="GO" id="GO:0005829">
    <property type="term" value="C:cytosol"/>
    <property type="evidence" value="ECO:0007669"/>
    <property type="project" value="TreeGrafter"/>
</dbReference>
<dbReference type="Gene3D" id="3.30.465.10">
    <property type="match status" value="1"/>
</dbReference>
<evidence type="ECO:0000313" key="20">
    <source>
        <dbReference type="EMBL" id="EPD31059.1"/>
    </source>
</evidence>
<keyword evidence="11 17" id="KW-0133">Cell shape</keyword>
<accession>A0A9W5REN9</accession>
<evidence type="ECO:0000259" key="19">
    <source>
        <dbReference type="PROSITE" id="PS51387"/>
    </source>
</evidence>
<organism evidence="20 21">
    <name type="scientific">Gleimia europaea ACS-120-V-Col10b</name>
    <dbReference type="NCBI Taxonomy" id="883069"/>
    <lineage>
        <taxon>Bacteria</taxon>
        <taxon>Bacillati</taxon>
        <taxon>Actinomycetota</taxon>
        <taxon>Actinomycetes</taxon>
        <taxon>Actinomycetales</taxon>
        <taxon>Actinomycetaceae</taxon>
        <taxon>Gleimia</taxon>
    </lineage>
</organism>
<dbReference type="Gene3D" id="3.90.78.10">
    <property type="entry name" value="UDP-N-acetylenolpyruvoylglucosamine reductase, C-terminal domain"/>
    <property type="match status" value="1"/>
</dbReference>
<evidence type="ECO:0000256" key="2">
    <source>
        <dbReference type="ARBA" id="ARBA00003921"/>
    </source>
</evidence>
<evidence type="ECO:0000256" key="10">
    <source>
        <dbReference type="ARBA" id="ARBA00022857"/>
    </source>
</evidence>
<keyword evidence="7 17" id="KW-0132">Cell division</keyword>
<keyword evidence="8 17" id="KW-0285">Flavoprotein</keyword>
<keyword evidence="10 17" id="KW-0521">NADP</keyword>
<evidence type="ECO:0000256" key="6">
    <source>
        <dbReference type="ARBA" id="ARBA00022490"/>
    </source>
</evidence>
<dbReference type="Pfam" id="PF01565">
    <property type="entry name" value="FAD_binding_4"/>
    <property type="match status" value="1"/>
</dbReference>
<evidence type="ECO:0000256" key="8">
    <source>
        <dbReference type="ARBA" id="ARBA00022630"/>
    </source>
</evidence>
<dbReference type="InterPro" id="IPR016169">
    <property type="entry name" value="FAD-bd_PCMH_sub2"/>
</dbReference>
<dbReference type="GO" id="GO:0008360">
    <property type="term" value="P:regulation of cell shape"/>
    <property type="evidence" value="ECO:0007669"/>
    <property type="project" value="UniProtKB-KW"/>
</dbReference>
<evidence type="ECO:0000256" key="9">
    <source>
        <dbReference type="ARBA" id="ARBA00022827"/>
    </source>
</evidence>
<dbReference type="GO" id="GO:0071555">
    <property type="term" value="P:cell wall organization"/>
    <property type="evidence" value="ECO:0007669"/>
    <property type="project" value="UniProtKB-KW"/>
</dbReference>
<dbReference type="GO" id="GO:0051301">
    <property type="term" value="P:cell division"/>
    <property type="evidence" value="ECO:0007669"/>
    <property type="project" value="UniProtKB-KW"/>
</dbReference>
<dbReference type="GO" id="GO:0008762">
    <property type="term" value="F:UDP-N-acetylmuramate dehydrogenase activity"/>
    <property type="evidence" value="ECO:0007669"/>
    <property type="project" value="UniProtKB-UniRule"/>
</dbReference>
<proteinExistence type="inferred from homology"/>
<keyword evidence="9 17" id="KW-0274">FAD</keyword>
<dbReference type="InterPro" id="IPR011601">
    <property type="entry name" value="MurB_C"/>
</dbReference>
<comment type="subcellular location">
    <subcellularLocation>
        <location evidence="3 17">Cytoplasm</location>
    </subcellularLocation>
</comment>
<dbReference type="PANTHER" id="PTHR21071:SF4">
    <property type="entry name" value="UDP-N-ACETYLENOLPYRUVOYLGLUCOSAMINE REDUCTASE"/>
    <property type="match status" value="1"/>
</dbReference>
<reference evidence="20 21" key="1">
    <citation type="submission" date="2013-05" db="EMBL/GenBank/DDBJ databases">
        <title>The Genome Sequence of Actinomyces europaeus ACS-120-V-COL10B.</title>
        <authorList>
            <consortium name="The Broad Institute Genomics Platform"/>
            <person name="Earl A."/>
            <person name="Ward D."/>
            <person name="Feldgarden M."/>
            <person name="Gevers D."/>
            <person name="Saerens B."/>
            <person name="Vaneechoutte M."/>
            <person name="Walker B."/>
            <person name="Young S."/>
            <person name="Zeng Q."/>
            <person name="Gargeya S."/>
            <person name="Fitzgerald M."/>
            <person name="Haas B."/>
            <person name="Abouelleil A."/>
            <person name="Allen A.W."/>
            <person name="Alvarado L."/>
            <person name="Arachchi H.M."/>
            <person name="Berlin A.M."/>
            <person name="Chapman S.B."/>
            <person name="Gainer-Dewar J."/>
            <person name="Goldberg J."/>
            <person name="Griggs A."/>
            <person name="Gujja S."/>
            <person name="Hansen M."/>
            <person name="Howarth C."/>
            <person name="Imamovic A."/>
            <person name="Ireland A."/>
            <person name="Larimer J."/>
            <person name="McCowan C."/>
            <person name="Murphy C."/>
            <person name="Pearson M."/>
            <person name="Poon T.W."/>
            <person name="Priest M."/>
            <person name="Roberts A."/>
            <person name="Saif S."/>
            <person name="Shea T."/>
            <person name="Sisk P."/>
            <person name="Sykes S."/>
            <person name="Wortman J."/>
            <person name="Nusbaum C."/>
            <person name="Birren B."/>
        </authorList>
    </citation>
    <scope>NUCLEOTIDE SEQUENCE [LARGE SCALE GENOMIC DNA]</scope>
    <source>
        <strain evidence="20 21">ACS-120-V-Col10b</strain>
    </source>
</reference>
<keyword evidence="6 17" id="KW-0963">Cytoplasm</keyword>
<protein>
    <recommendedName>
        <fullName evidence="17">UDP-N-acetylenolpyruvoylglucosamine reductase</fullName>
        <ecNumber evidence="17">1.3.1.98</ecNumber>
    </recommendedName>
    <alternativeName>
        <fullName evidence="17">UDP-N-acetylmuramate dehydrogenase</fullName>
    </alternativeName>
</protein>
<evidence type="ECO:0000256" key="16">
    <source>
        <dbReference type="ARBA" id="ARBA00048914"/>
    </source>
</evidence>
<dbReference type="EMBL" id="AGWN01000001">
    <property type="protein sequence ID" value="EPD31059.1"/>
    <property type="molecule type" value="Genomic_DNA"/>
</dbReference>
<evidence type="ECO:0000256" key="1">
    <source>
        <dbReference type="ARBA" id="ARBA00001974"/>
    </source>
</evidence>
<evidence type="ECO:0000256" key="3">
    <source>
        <dbReference type="ARBA" id="ARBA00004496"/>
    </source>
</evidence>
<evidence type="ECO:0000256" key="15">
    <source>
        <dbReference type="ARBA" id="ARBA00023316"/>
    </source>
</evidence>
<evidence type="ECO:0000256" key="13">
    <source>
        <dbReference type="ARBA" id="ARBA00023002"/>
    </source>
</evidence>
<dbReference type="GO" id="GO:0071949">
    <property type="term" value="F:FAD binding"/>
    <property type="evidence" value="ECO:0007669"/>
    <property type="project" value="InterPro"/>
</dbReference>
<comment type="pathway">
    <text evidence="4 17">Cell wall biogenesis; peptidoglycan biosynthesis.</text>
</comment>
<dbReference type="HAMAP" id="MF_00037">
    <property type="entry name" value="MurB"/>
    <property type="match status" value="1"/>
</dbReference>
<evidence type="ECO:0000256" key="4">
    <source>
        <dbReference type="ARBA" id="ARBA00004752"/>
    </source>
</evidence>
<feature type="domain" description="FAD-binding PCMH-type" evidence="19">
    <location>
        <begin position="40"/>
        <end position="226"/>
    </location>
</feature>
<feature type="region of interest" description="Disordered" evidence="18">
    <location>
        <begin position="1"/>
        <end position="27"/>
    </location>
</feature>
<comment type="caution">
    <text evidence="20">The sequence shown here is derived from an EMBL/GenBank/DDBJ whole genome shotgun (WGS) entry which is preliminary data.</text>
</comment>
<keyword evidence="21" id="KW-1185">Reference proteome</keyword>
<comment type="similarity">
    <text evidence="5 17">Belongs to the MurB family.</text>
</comment>
<feature type="active site" evidence="17">
    <location>
        <position position="393"/>
    </location>
</feature>
<feature type="active site" evidence="17">
    <location>
        <position position="189"/>
    </location>
</feature>
<dbReference type="NCBIfam" id="TIGR00179">
    <property type="entry name" value="murB"/>
    <property type="match status" value="1"/>
</dbReference>
<feature type="compositionally biased region" description="Polar residues" evidence="18">
    <location>
        <begin position="11"/>
        <end position="23"/>
    </location>
</feature>
<dbReference type="SUPFAM" id="SSF56194">
    <property type="entry name" value="Uridine diphospho-N-Acetylenolpyruvylglucosamine reductase, MurB, C-terminal domain"/>
    <property type="match status" value="1"/>
</dbReference>
<evidence type="ECO:0000313" key="21">
    <source>
        <dbReference type="Proteomes" id="UP000014387"/>
    </source>
</evidence>
<dbReference type="InterPro" id="IPR036318">
    <property type="entry name" value="FAD-bd_PCMH-like_sf"/>
</dbReference>